<evidence type="ECO:0000313" key="3">
    <source>
        <dbReference type="Proteomes" id="UP001596303"/>
    </source>
</evidence>
<name>A0ABW1S6W8_9PROT</name>
<evidence type="ECO:0000256" key="1">
    <source>
        <dbReference type="SAM" id="SignalP"/>
    </source>
</evidence>
<keyword evidence="3" id="KW-1185">Reference proteome</keyword>
<comment type="caution">
    <text evidence="2">The sequence shown here is derived from an EMBL/GenBank/DDBJ whole genome shotgun (WGS) entry which is preliminary data.</text>
</comment>
<reference evidence="3" key="1">
    <citation type="journal article" date="2019" name="Int. J. Syst. Evol. Microbiol.">
        <title>The Global Catalogue of Microorganisms (GCM) 10K type strain sequencing project: providing services to taxonomists for standard genome sequencing and annotation.</title>
        <authorList>
            <consortium name="The Broad Institute Genomics Platform"/>
            <consortium name="The Broad Institute Genome Sequencing Center for Infectious Disease"/>
            <person name="Wu L."/>
            <person name="Ma J."/>
        </authorList>
    </citation>
    <scope>NUCLEOTIDE SEQUENCE [LARGE SCALE GENOMIC DNA]</scope>
    <source>
        <strain evidence="3">CGMCC-1.15741</strain>
    </source>
</reference>
<gene>
    <name evidence="2" type="ORF">ACFQDM_02500</name>
</gene>
<accession>A0ABW1S6W8</accession>
<protein>
    <recommendedName>
        <fullName evidence="4">Ig-like domain-containing protein</fullName>
    </recommendedName>
</protein>
<sequence length="266" mass="29135">MRSSIFAFGLAACLFSLTANAQQVNIPVNPGNIKIPTKTLPKIKSPVQTFQCPAEIRMTIETDLGDWTPSTNHMLVARNPTPRIDRSQLVCAYESGFTIQHPIPSDRADCGATRNSSGEVTFSCTAEAKVFKEGAFFVRQTQGMDFETETLGGIGGNADLWLNAASNDRQMGLYFEPVNGAKIDFMGPTPVTQAQCASLAQPGNPGLTISRETMPYFRLRARDQRNHGQFYCIVTAEGRLGSIQFNGLRDASGGAQEALINYWLWE</sequence>
<evidence type="ECO:0000313" key="2">
    <source>
        <dbReference type="EMBL" id="MFC6196927.1"/>
    </source>
</evidence>
<feature type="signal peptide" evidence="1">
    <location>
        <begin position="1"/>
        <end position="21"/>
    </location>
</feature>
<keyword evidence="1" id="KW-0732">Signal</keyword>
<feature type="chain" id="PRO_5047343532" description="Ig-like domain-containing protein" evidence="1">
    <location>
        <begin position="22"/>
        <end position="266"/>
    </location>
</feature>
<proteinExistence type="predicted"/>
<evidence type="ECO:0008006" key="4">
    <source>
        <dbReference type="Google" id="ProtNLM"/>
    </source>
</evidence>
<dbReference type="RefSeq" id="WP_377375010.1">
    <property type="nucleotide sequence ID" value="NZ_JBHSSW010000003.1"/>
</dbReference>
<dbReference type="Proteomes" id="UP001596303">
    <property type="component" value="Unassembled WGS sequence"/>
</dbReference>
<dbReference type="EMBL" id="JBHSSW010000003">
    <property type="protein sequence ID" value="MFC6196927.1"/>
    <property type="molecule type" value="Genomic_DNA"/>
</dbReference>
<organism evidence="2 3">
    <name type="scientific">Ponticaulis profundi</name>
    <dbReference type="NCBI Taxonomy" id="2665222"/>
    <lineage>
        <taxon>Bacteria</taxon>
        <taxon>Pseudomonadati</taxon>
        <taxon>Pseudomonadota</taxon>
        <taxon>Alphaproteobacteria</taxon>
        <taxon>Hyphomonadales</taxon>
        <taxon>Hyphomonadaceae</taxon>
        <taxon>Ponticaulis</taxon>
    </lineage>
</organism>